<feature type="compositionally biased region" description="Low complexity" evidence="1">
    <location>
        <begin position="286"/>
        <end position="304"/>
    </location>
</feature>
<evidence type="ECO:0000313" key="2">
    <source>
        <dbReference type="EMBL" id="CEM27383.1"/>
    </source>
</evidence>
<feature type="compositionally biased region" description="Polar residues" evidence="1">
    <location>
        <begin position="33"/>
        <end position="56"/>
    </location>
</feature>
<sequence>MEAVRGISRDLSGVHISDSAAGEPPVKPGRAAVTQQGRAGATGISNATTSTATSDGNGELHGFVFYDDEDEEAQAIQAKIARSSNDSRNLKSSKKVLSKEKEKSVKSPAESSSAAGATVADYQFFIQYTYTPECALLAYNFTTALVDLGVFEHFDSLPDHRVMAVQLLYLFYKYQMEHNDMALDLALALTYVEEAKKKGQLTRFDKADGFNFVMYTVFLAHVWNNDRTICLTDWYKEVGWQTFKKCCQLNFYVLTLLKTLRNYRLRAPTETMRAWVLRLCRAPELSSSSPQSPASGESVSTASR</sequence>
<organism evidence="2">
    <name type="scientific">Chromera velia CCMP2878</name>
    <dbReference type="NCBI Taxonomy" id="1169474"/>
    <lineage>
        <taxon>Eukaryota</taxon>
        <taxon>Sar</taxon>
        <taxon>Alveolata</taxon>
        <taxon>Colpodellida</taxon>
        <taxon>Chromeraceae</taxon>
        <taxon>Chromera</taxon>
    </lineage>
</organism>
<feature type="region of interest" description="Disordered" evidence="1">
    <location>
        <begin position="81"/>
        <end position="110"/>
    </location>
</feature>
<feature type="region of interest" description="Disordered" evidence="1">
    <location>
        <begin position="1"/>
        <end position="57"/>
    </location>
</feature>
<proteinExistence type="predicted"/>
<feature type="region of interest" description="Disordered" evidence="1">
    <location>
        <begin position="285"/>
        <end position="304"/>
    </location>
</feature>
<reference evidence="2" key="1">
    <citation type="submission" date="2014-11" db="EMBL/GenBank/DDBJ databases">
        <authorList>
            <person name="Otto D Thomas"/>
            <person name="Naeem Raeece"/>
        </authorList>
    </citation>
    <scope>NUCLEOTIDE SEQUENCE</scope>
</reference>
<dbReference type="EMBL" id="CDMZ01001107">
    <property type="protein sequence ID" value="CEM27383.1"/>
    <property type="molecule type" value="Genomic_DNA"/>
</dbReference>
<evidence type="ECO:0000256" key="1">
    <source>
        <dbReference type="SAM" id="MobiDB-lite"/>
    </source>
</evidence>
<dbReference type="VEuPathDB" id="CryptoDB:Cvel_21391"/>
<name>A0A0G4GDG0_9ALVE</name>
<accession>A0A0G4GDG0</accession>
<gene>
    <name evidence="2" type="ORF">Cvel_21391</name>
</gene>
<dbReference type="AlphaFoldDB" id="A0A0G4GDG0"/>
<protein>
    <submittedName>
        <fullName evidence="2">Uncharacterized protein</fullName>
    </submittedName>
</protein>